<feature type="region of interest" description="Disordered" evidence="1">
    <location>
        <begin position="120"/>
        <end position="153"/>
    </location>
</feature>
<feature type="compositionally biased region" description="Polar residues" evidence="1">
    <location>
        <begin position="120"/>
        <end position="132"/>
    </location>
</feature>
<feature type="compositionally biased region" description="Low complexity" evidence="1">
    <location>
        <begin position="142"/>
        <end position="153"/>
    </location>
</feature>
<proteinExistence type="predicted"/>
<sequence>MVNSLTMCKTSHKPYPLTNSILVFTIFPLRGLHSPNIAQNAHVLQNSYKLKKPPNTPTNLHILNSSHMLKSFSQPQFPTSSNPAYSSTRVSPPRAQILTFTLTPLAAILIPLTSFHPSYASNPHETSQTTQYIHKPSHMPKSSSQPQFPSQSQTLLPTSTLLPASISHELKSHLLFTRVSPSQPQISPSRLLPSRPFSSLSQAFTPHTLQTPMKPHKPPWYFKASMRSKSHPRS</sequence>
<evidence type="ECO:0000256" key="1">
    <source>
        <dbReference type="SAM" id="MobiDB-lite"/>
    </source>
</evidence>
<accession>A0A024LSB2</accession>
<gene>
    <name evidence="2" type="ORF">BN1046_01560</name>
</gene>
<feature type="region of interest" description="Disordered" evidence="1">
    <location>
        <begin position="208"/>
        <end position="234"/>
    </location>
</feature>
<reference evidence="2" key="1">
    <citation type="submission" date="2013-11" db="EMBL/GenBank/DDBJ databases">
        <authorList>
            <person name="GENOMES U."/>
        </authorList>
    </citation>
    <scope>NUCLEOTIDE SEQUENCE</scope>
    <source>
        <strain evidence="2">MVT06</strain>
    </source>
</reference>
<dbReference type="EMBL" id="HG977197">
    <property type="protein sequence ID" value="CDP80611.1"/>
    <property type="molecule type" value="Genomic_DNA"/>
</dbReference>
<dbReference type="AlphaFoldDB" id="A0A024LSB2"/>
<reference evidence="2" key="2">
    <citation type="submission" date="2014-05" db="EMBL/GenBank/DDBJ databases">
        <title>Genome sequencing of Bartonella spp. isolated from human blood.</title>
        <authorList>
            <person name="Raoult D."/>
        </authorList>
    </citation>
    <scope>NUCLEOTIDE SEQUENCE</scope>
    <source>
        <strain evidence="2">MVT06</strain>
    </source>
</reference>
<organism evidence="2">
    <name type="scientific">Bartonella schoenbuchensis</name>
    <dbReference type="NCBI Taxonomy" id="165694"/>
    <lineage>
        <taxon>Bacteria</taxon>
        <taxon>Pseudomonadati</taxon>
        <taxon>Pseudomonadota</taxon>
        <taxon>Alphaproteobacteria</taxon>
        <taxon>Hyphomicrobiales</taxon>
        <taxon>Bartonellaceae</taxon>
        <taxon>Bartonella</taxon>
    </lineage>
</organism>
<protein>
    <submittedName>
        <fullName evidence="2">Uncharacterized protein</fullName>
    </submittedName>
</protein>
<evidence type="ECO:0000313" key="2">
    <source>
        <dbReference type="EMBL" id="CDP80611.1"/>
    </source>
</evidence>
<name>A0A024LSB2_9HYPH</name>